<protein>
    <submittedName>
        <fullName evidence="2">Uncharacterized protein</fullName>
    </submittedName>
</protein>
<name>A0AAD8IE19_9APIA</name>
<proteinExistence type="predicted"/>
<accession>A0AAD8IE19</accession>
<gene>
    <name evidence="2" type="ORF">POM88_021203</name>
</gene>
<feature type="region of interest" description="Disordered" evidence="1">
    <location>
        <begin position="41"/>
        <end position="72"/>
    </location>
</feature>
<feature type="compositionally biased region" description="Basic and acidic residues" evidence="1">
    <location>
        <begin position="52"/>
        <end position="71"/>
    </location>
</feature>
<sequence>MDSTHNTNIEECGSCESGWTMYFLSSDGIANYSDGNISDDSVVSDASSGMSRHQEQIASEDHSEGITKLDENANLSSKPKIVEKKIGQGGDMIVTDDGLVKQSELTNAAHVKEGL</sequence>
<evidence type="ECO:0000313" key="3">
    <source>
        <dbReference type="Proteomes" id="UP001237642"/>
    </source>
</evidence>
<reference evidence="2" key="2">
    <citation type="submission" date="2023-05" db="EMBL/GenBank/DDBJ databases">
        <authorList>
            <person name="Schelkunov M.I."/>
        </authorList>
    </citation>
    <scope>NUCLEOTIDE SEQUENCE</scope>
    <source>
        <strain evidence="2">Hsosn_3</strain>
        <tissue evidence="2">Leaf</tissue>
    </source>
</reference>
<evidence type="ECO:0000313" key="2">
    <source>
        <dbReference type="EMBL" id="KAK1383468.1"/>
    </source>
</evidence>
<comment type="caution">
    <text evidence="2">The sequence shown here is derived from an EMBL/GenBank/DDBJ whole genome shotgun (WGS) entry which is preliminary data.</text>
</comment>
<dbReference type="AlphaFoldDB" id="A0AAD8IE19"/>
<organism evidence="2 3">
    <name type="scientific">Heracleum sosnowskyi</name>
    <dbReference type="NCBI Taxonomy" id="360622"/>
    <lineage>
        <taxon>Eukaryota</taxon>
        <taxon>Viridiplantae</taxon>
        <taxon>Streptophyta</taxon>
        <taxon>Embryophyta</taxon>
        <taxon>Tracheophyta</taxon>
        <taxon>Spermatophyta</taxon>
        <taxon>Magnoliopsida</taxon>
        <taxon>eudicotyledons</taxon>
        <taxon>Gunneridae</taxon>
        <taxon>Pentapetalae</taxon>
        <taxon>asterids</taxon>
        <taxon>campanulids</taxon>
        <taxon>Apiales</taxon>
        <taxon>Apiaceae</taxon>
        <taxon>Apioideae</taxon>
        <taxon>apioid superclade</taxon>
        <taxon>Tordylieae</taxon>
        <taxon>Tordyliinae</taxon>
        <taxon>Heracleum</taxon>
    </lineage>
</organism>
<dbReference type="EMBL" id="JAUIZM010000005">
    <property type="protein sequence ID" value="KAK1383468.1"/>
    <property type="molecule type" value="Genomic_DNA"/>
</dbReference>
<keyword evidence="3" id="KW-1185">Reference proteome</keyword>
<reference evidence="2" key="1">
    <citation type="submission" date="2023-02" db="EMBL/GenBank/DDBJ databases">
        <title>Genome of toxic invasive species Heracleum sosnowskyi carries increased number of genes despite the absence of recent whole-genome duplications.</title>
        <authorList>
            <person name="Schelkunov M."/>
            <person name="Shtratnikova V."/>
            <person name="Makarenko M."/>
            <person name="Klepikova A."/>
            <person name="Omelchenko D."/>
            <person name="Novikova G."/>
            <person name="Obukhova E."/>
            <person name="Bogdanov V."/>
            <person name="Penin A."/>
            <person name="Logacheva M."/>
        </authorList>
    </citation>
    <scope>NUCLEOTIDE SEQUENCE</scope>
    <source>
        <strain evidence="2">Hsosn_3</strain>
        <tissue evidence="2">Leaf</tissue>
    </source>
</reference>
<evidence type="ECO:0000256" key="1">
    <source>
        <dbReference type="SAM" id="MobiDB-lite"/>
    </source>
</evidence>
<dbReference type="Proteomes" id="UP001237642">
    <property type="component" value="Unassembled WGS sequence"/>
</dbReference>